<dbReference type="PANTHER" id="PTHR32099:SF42">
    <property type="entry name" value="CYSTEINE-RICH RECEPTOR-LIKE PROTEIN KINASE 9-RELATED"/>
    <property type="match status" value="1"/>
</dbReference>
<keyword evidence="1" id="KW-0732">Signal</keyword>
<dbReference type="InterPro" id="IPR038408">
    <property type="entry name" value="GNK2_sf"/>
</dbReference>
<evidence type="ECO:0000259" key="4">
    <source>
        <dbReference type="PROSITE" id="PS51473"/>
    </source>
</evidence>
<dbReference type="PANTHER" id="PTHR32099">
    <property type="entry name" value="CYSTEINE-RICH REPEAT SECRETORY PROTEIN"/>
    <property type="match status" value="1"/>
</dbReference>
<keyword evidence="3" id="KW-0812">Transmembrane</keyword>
<evidence type="ECO:0000256" key="2">
    <source>
        <dbReference type="ARBA" id="ARBA00022737"/>
    </source>
</evidence>
<dbReference type="CDD" id="cd12087">
    <property type="entry name" value="TM_EGFR-like"/>
    <property type="match status" value="1"/>
</dbReference>
<protein>
    <recommendedName>
        <fullName evidence="4">Gnk2-homologous domain-containing protein</fullName>
    </recommendedName>
</protein>
<dbReference type="CDD" id="cd23509">
    <property type="entry name" value="Gnk2-like"/>
    <property type="match status" value="2"/>
</dbReference>
<comment type="caution">
    <text evidence="5">The sequence shown here is derived from an EMBL/GenBank/DDBJ whole genome shotgun (WGS) entry which is preliminary data.</text>
</comment>
<dbReference type="FunFam" id="3.30.430.20:FF:000003">
    <property type="entry name" value="Cysteine-rich RLK (RECEPTOR-like protein kinase) 10"/>
    <property type="match status" value="1"/>
</dbReference>
<proteinExistence type="predicted"/>
<dbReference type="PROSITE" id="PS51473">
    <property type="entry name" value="GNK2"/>
    <property type="match status" value="2"/>
</dbReference>
<dbReference type="EMBL" id="JBJUIK010000007">
    <property type="protein sequence ID" value="KAL3522083.1"/>
    <property type="molecule type" value="Genomic_DNA"/>
</dbReference>
<dbReference type="AlphaFoldDB" id="A0ABD2ZSU3"/>
<name>A0ABD2ZSU3_9GENT</name>
<keyword evidence="3" id="KW-0472">Membrane</keyword>
<evidence type="ECO:0000256" key="3">
    <source>
        <dbReference type="SAM" id="Phobius"/>
    </source>
</evidence>
<organism evidence="5 6">
    <name type="scientific">Cinchona calisaya</name>
    <dbReference type="NCBI Taxonomy" id="153742"/>
    <lineage>
        <taxon>Eukaryota</taxon>
        <taxon>Viridiplantae</taxon>
        <taxon>Streptophyta</taxon>
        <taxon>Embryophyta</taxon>
        <taxon>Tracheophyta</taxon>
        <taxon>Spermatophyta</taxon>
        <taxon>Magnoliopsida</taxon>
        <taxon>eudicotyledons</taxon>
        <taxon>Gunneridae</taxon>
        <taxon>Pentapetalae</taxon>
        <taxon>asterids</taxon>
        <taxon>lamiids</taxon>
        <taxon>Gentianales</taxon>
        <taxon>Rubiaceae</taxon>
        <taxon>Cinchonoideae</taxon>
        <taxon>Cinchoneae</taxon>
        <taxon>Cinchona</taxon>
    </lineage>
</organism>
<dbReference type="InterPro" id="IPR002902">
    <property type="entry name" value="GNK2"/>
</dbReference>
<keyword evidence="6" id="KW-1185">Reference proteome</keyword>
<dbReference type="Pfam" id="PF01657">
    <property type="entry name" value="Stress-antifung"/>
    <property type="match status" value="2"/>
</dbReference>
<sequence length="395" mass="43286">MVYLLSFNSAQELLLDKRCGNNTTNTAYQANLNFVLSTLSSNASRAANGFYNATAGAVQDPSNAVYGLFLCRGDISNDACQQCVASASREILQLCPNAKTAVVWFDTCLLRYSSESIFSRLDDSNPITQYSAENVTETDKFNQALVNTMDEIAQRAADDGSSGKYFAVQEADYSEFNSLYALGQCTPDLSSVDCRTCLTNAISVLPNCCLSRLGARILFPSCNIRFENWRFYKVNATTAVPQGPATKKDDDGGISTRTIVAIVVPTVVIVAIVLFLVAFYIARRSRRRYDAWKQWRNGTPLALLDPTIGDSFERNEVILSIHIGLLCAQEDVEKRPNMASIVLMLNSFSATRPAPGPPAFFINWPIEVSESDKSIGIMAAPASVNEASVTEPYPR</sequence>
<dbReference type="Gene3D" id="1.10.510.10">
    <property type="entry name" value="Transferase(Phosphotransferase) domain 1"/>
    <property type="match status" value="1"/>
</dbReference>
<dbReference type="Proteomes" id="UP001630127">
    <property type="component" value="Unassembled WGS sequence"/>
</dbReference>
<reference evidence="5 6" key="1">
    <citation type="submission" date="2024-11" db="EMBL/GenBank/DDBJ databases">
        <title>A near-complete genome assembly of Cinchona calisaya.</title>
        <authorList>
            <person name="Lian D.C."/>
            <person name="Zhao X.W."/>
            <person name="Wei L."/>
        </authorList>
    </citation>
    <scope>NUCLEOTIDE SEQUENCE [LARGE SCALE GENOMIC DNA]</scope>
    <source>
        <tissue evidence="5">Nenye</tissue>
    </source>
</reference>
<gene>
    <name evidence="5" type="ORF">ACH5RR_014917</name>
</gene>
<feature type="domain" description="Gnk2-homologous" evidence="4">
    <location>
        <begin position="10"/>
        <end position="117"/>
    </location>
</feature>
<feature type="domain" description="Gnk2-homologous" evidence="4">
    <location>
        <begin position="123"/>
        <end position="231"/>
    </location>
</feature>
<evidence type="ECO:0000313" key="6">
    <source>
        <dbReference type="Proteomes" id="UP001630127"/>
    </source>
</evidence>
<evidence type="ECO:0000256" key="1">
    <source>
        <dbReference type="ARBA" id="ARBA00022729"/>
    </source>
</evidence>
<evidence type="ECO:0000313" key="5">
    <source>
        <dbReference type="EMBL" id="KAL3522083.1"/>
    </source>
</evidence>
<keyword evidence="3" id="KW-1133">Transmembrane helix</keyword>
<feature type="transmembrane region" description="Helical" evidence="3">
    <location>
        <begin position="259"/>
        <end position="282"/>
    </location>
</feature>
<dbReference type="Gene3D" id="3.30.430.20">
    <property type="entry name" value="Gnk2 domain, C-X8-C-X2-C motif"/>
    <property type="match status" value="2"/>
</dbReference>
<dbReference type="FunFam" id="3.30.430.20:FF:000012">
    <property type="entry name" value="Cysteine-rich receptor-like protein kinase 25"/>
    <property type="match status" value="1"/>
</dbReference>
<keyword evidence="2" id="KW-0677">Repeat</keyword>
<accession>A0ABD2ZSU3</accession>